<dbReference type="RefSeq" id="WP_379917518.1">
    <property type="nucleotide sequence ID" value="NZ_JBHUDD010000147.1"/>
</dbReference>
<keyword evidence="2" id="KW-0812">Transmembrane</keyword>
<dbReference type="Proteomes" id="UP001597186">
    <property type="component" value="Unassembled WGS sequence"/>
</dbReference>
<evidence type="ECO:0000313" key="4">
    <source>
        <dbReference type="Proteomes" id="UP001597186"/>
    </source>
</evidence>
<proteinExistence type="predicted"/>
<reference evidence="4" key="1">
    <citation type="journal article" date="2019" name="Int. J. Syst. Evol. Microbiol.">
        <title>The Global Catalogue of Microorganisms (GCM) 10K type strain sequencing project: providing services to taxonomists for standard genome sequencing and annotation.</title>
        <authorList>
            <consortium name="The Broad Institute Genomics Platform"/>
            <consortium name="The Broad Institute Genome Sequencing Center for Infectious Disease"/>
            <person name="Wu L."/>
            <person name="Ma J."/>
        </authorList>
    </citation>
    <scope>NUCLEOTIDE SEQUENCE [LARGE SCALE GENOMIC DNA]</scope>
    <source>
        <strain evidence="4">CGMCC 1.12477</strain>
    </source>
</reference>
<sequence>MTPQEGARPRAFLHASREVGMSRFQNGKELAMSDPGTNRKPASDPQKSRMPMIAIAVVVVLAVILIVYWLSADTGMVDNPQSDSTQIDDQNTPVDDTGTGTPTAPETTTTGD</sequence>
<feature type="transmembrane region" description="Helical" evidence="2">
    <location>
        <begin position="50"/>
        <end position="70"/>
    </location>
</feature>
<dbReference type="EMBL" id="JBHUDD010000147">
    <property type="protein sequence ID" value="MFD1510893.1"/>
    <property type="molecule type" value="Genomic_DNA"/>
</dbReference>
<evidence type="ECO:0000313" key="3">
    <source>
        <dbReference type="EMBL" id="MFD1510893.1"/>
    </source>
</evidence>
<feature type="region of interest" description="Disordered" evidence="1">
    <location>
        <begin position="1"/>
        <end position="49"/>
    </location>
</feature>
<gene>
    <name evidence="3" type="ORF">ACFTOW_16030</name>
</gene>
<comment type="caution">
    <text evidence="3">The sequence shown here is derived from an EMBL/GenBank/DDBJ whole genome shotgun (WGS) entry which is preliminary data.</text>
</comment>
<accession>A0ABW4EM64</accession>
<keyword evidence="2" id="KW-1133">Transmembrane helix</keyword>
<protein>
    <submittedName>
        <fullName evidence="3">Uncharacterized protein</fullName>
    </submittedName>
</protein>
<name>A0ABW4EM64_9RHOB</name>
<keyword evidence="4" id="KW-1185">Reference proteome</keyword>
<feature type="compositionally biased region" description="Polar residues" evidence="1">
    <location>
        <begin position="79"/>
        <end position="91"/>
    </location>
</feature>
<organism evidence="3 4">
    <name type="scientific">Lacimonas salitolerans</name>
    <dbReference type="NCBI Taxonomy" id="1323750"/>
    <lineage>
        <taxon>Bacteria</taxon>
        <taxon>Pseudomonadati</taxon>
        <taxon>Pseudomonadota</taxon>
        <taxon>Alphaproteobacteria</taxon>
        <taxon>Rhodobacterales</taxon>
        <taxon>Paracoccaceae</taxon>
        <taxon>Lacimonas</taxon>
    </lineage>
</organism>
<feature type="region of interest" description="Disordered" evidence="1">
    <location>
        <begin position="77"/>
        <end position="112"/>
    </location>
</feature>
<evidence type="ECO:0000256" key="2">
    <source>
        <dbReference type="SAM" id="Phobius"/>
    </source>
</evidence>
<feature type="compositionally biased region" description="Low complexity" evidence="1">
    <location>
        <begin position="92"/>
        <end position="112"/>
    </location>
</feature>
<keyword evidence="2" id="KW-0472">Membrane</keyword>
<evidence type="ECO:0000256" key="1">
    <source>
        <dbReference type="SAM" id="MobiDB-lite"/>
    </source>
</evidence>